<dbReference type="EMBL" id="AL646052">
    <property type="protein sequence ID" value="CAD15651.1"/>
    <property type="molecule type" value="Genomic_DNA"/>
</dbReference>
<dbReference type="EnsemblBacteria" id="CAD15651">
    <property type="protein sequence ID" value="CAD15651"/>
    <property type="gene ID" value="RSc1949"/>
</dbReference>
<reference evidence="2 3" key="1">
    <citation type="journal article" date="2002" name="Nature">
        <title>Genome sequence of the plant pathogen Ralstonia solanacearum.</title>
        <authorList>
            <person name="Salanoubat M."/>
            <person name="Genin S."/>
            <person name="Artiguenave F."/>
            <person name="Gouzy J."/>
            <person name="Mangenot S."/>
            <person name="Arlat M."/>
            <person name="Billault A."/>
            <person name="Brottier P."/>
            <person name="Camus J.C."/>
            <person name="Cattolico L."/>
            <person name="Chandler M."/>
            <person name="Choisne N."/>
            <person name="Claudel-Renard C."/>
            <person name="Cunnac S."/>
            <person name="Demange N."/>
            <person name="Gaspin C."/>
            <person name="Lavie M."/>
            <person name="Moisan A."/>
            <person name="Robert C."/>
            <person name="Saurin W."/>
            <person name="Schiex T."/>
            <person name="Siguier P."/>
            <person name="Thebault P."/>
            <person name="Whalen M."/>
            <person name="Wincker P."/>
            <person name="Levy M."/>
            <person name="Weissenbach J."/>
            <person name="Boucher C.A."/>
        </authorList>
    </citation>
    <scope>NUCLEOTIDE SEQUENCE [LARGE SCALE GENOMIC DNA]</scope>
    <source>
        <strain evidence="3">ATCC BAA-1114 / GMI1000</strain>
    </source>
</reference>
<evidence type="ECO:0000313" key="2">
    <source>
        <dbReference type="EMBL" id="CAD15651.1"/>
    </source>
</evidence>
<keyword evidence="1" id="KW-0472">Membrane</keyword>
<dbReference type="KEGG" id="rso:RSc1949"/>
<accession>Q8XY14</accession>
<keyword evidence="1" id="KW-1133">Transmembrane helix</keyword>
<dbReference type="Proteomes" id="UP000001436">
    <property type="component" value="Chromosome"/>
</dbReference>
<evidence type="ECO:0000256" key="1">
    <source>
        <dbReference type="SAM" id="Phobius"/>
    </source>
</evidence>
<evidence type="ECO:0000313" key="3">
    <source>
        <dbReference type="Proteomes" id="UP000001436"/>
    </source>
</evidence>
<keyword evidence="3" id="KW-1185">Reference proteome</keyword>
<protein>
    <submittedName>
        <fullName evidence="2">Probable glycine-rich transmembrane protein</fullName>
    </submittedName>
</protein>
<dbReference type="HOGENOM" id="CLU_3121861_0_0_4"/>
<keyword evidence="1 2" id="KW-0812">Transmembrane</keyword>
<sequence>MIFIVDLFFYLLRVVLWLAGTGFSVNSGAGSGVGGLGFEEGEGGGAWVFI</sequence>
<organism evidence="2 3">
    <name type="scientific">Ralstonia nicotianae (strain ATCC BAA-1114 / GMI1000)</name>
    <name type="common">Ralstonia solanacearum</name>
    <dbReference type="NCBI Taxonomy" id="267608"/>
    <lineage>
        <taxon>Bacteria</taxon>
        <taxon>Pseudomonadati</taxon>
        <taxon>Pseudomonadota</taxon>
        <taxon>Betaproteobacteria</taxon>
        <taxon>Burkholderiales</taxon>
        <taxon>Burkholderiaceae</taxon>
        <taxon>Ralstonia</taxon>
        <taxon>Ralstonia solanacearum species complex</taxon>
    </lineage>
</organism>
<feature type="transmembrane region" description="Helical" evidence="1">
    <location>
        <begin position="7"/>
        <end position="25"/>
    </location>
</feature>
<dbReference type="RefSeq" id="WP_011001886.1">
    <property type="nucleotide sequence ID" value="NC_003295.1"/>
</dbReference>
<dbReference type="AlphaFoldDB" id="Q8XY14"/>
<name>Q8XY14_RALN1</name>
<gene>
    <name evidence="2" type="ordered locus">RSc1949</name>
</gene>
<proteinExistence type="predicted"/>